<evidence type="ECO:0000256" key="3">
    <source>
        <dbReference type="ARBA" id="ARBA00022475"/>
    </source>
</evidence>
<evidence type="ECO:0000256" key="1">
    <source>
        <dbReference type="ARBA" id="ARBA00004162"/>
    </source>
</evidence>
<evidence type="ECO:0000256" key="8">
    <source>
        <dbReference type="ARBA" id="ARBA00023136"/>
    </source>
</evidence>
<comment type="subcellular location">
    <subcellularLocation>
        <location evidence="1">Cell membrane</location>
        <topology evidence="1">Single-pass membrane protein</topology>
    </subcellularLocation>
    <subcellularLocation>
        <location evidence="2">Endoplasmic reticulum membrane</location>
        <topology evidence="2">Single-pass membrane protein</topology>
    </subcellularLocation>
</comment>
<feature type="compositionally biased region" description="Polar residues" evidence="10">
    <location>
        <begin position="733"/>
        <end position="746"/>
    </location>
</feature>
<feature type="compositionally biased region" description="Basic and acidic residues" evidence="10">
    <location>
        <begin position="246"/>
        <end position="261"/>
    </location>
</feature>
<evidence type="ECO:0000256" key="7">
    <source>
        <dbReference type="ARBA" id="ARBA00023054"/>
    </source>
</evidence>
<feature type="compositionally biased region" description="Polar residues" evidence="10">
    <location>
        <begin position="383"/>
        <end position="399"/>
    </location>
</feature>
<accession>A0AAN9PT43</accession>
<organism evidence="12 13">
    <name type="scientific">Canavalia gladiata</name>
    <name type="common">Sword bean</name>
    <name type="synonym">Dolichos gladiatus</name>
    <dbReference type="NCBI Taxonomy" id="3824"/>
    <lineage>
        <taxon>Eukaryota</taxon>
        <taxon>Viridiplantae</taxon>
        <taxon>Streptophyta</taxon>
        <taxon>Embryophyta</taxon>
        <taxon>Tracheophyta</taxon>
        <taxon>Spermatophyta</taxon>
        <taxon>Magnoliopsida</taxon>
        <taxon>eudicotyledons</taxon>
        <taxon>Gunneridae</taxon>
        <taxon>Pentapetalae</taxon>
        <taxon>rosids</taxon>
        <taxon>fabids</taxon>
        <taxon>Fabales</taxon>
        <taxon>Fabaceae</taxon>
        <taxon>Papilionoideae</taxon>
        <taxon>50 kb inversion clade</taxon>
        <taxon>NPAAA clade</taxon>
        <taxon>indigoferoid/millettioid clade</taxon>
        <taxon>Phaseoleae</taxon>
        <taxon>Canavalia</taxon>
    </lineage>
</organism>
<evidence type="ECO:0000256" key="9">
    <source>
        <dbReference type="ARBA" id="ARBA00038080"/>
    </source>
</evidence>
<feature type="compositionally biased region" description="Polar residues" evidence="10">
    <location>
        <begin position="1409"/>
        <end position="1426"/>
    </location>
</feature>
<evidence type="ECO:0000313" key="13">
    <source>
        <dbReference type="Proteomes" id="UP001367508"/>
    </source>
</evidence>
<feature type="region of interest" description="Disordered" evidence="10">
    <location>
        <begin position="1284"/>
        <end position="1328"/>
    </location>
</feature>
<comment type="similarity">
    <text evidence="9">Belongs to the plant Proton pump-interactor protein family.</text>
</comment>
<feature type="compositionally biased region" description="Polar residues" evidence="10">
    <location>
        <begin position="856"/>
        <end position="876"/>
    </location>
</feature>
<feature type="region of interest" description="Disordered" evidence="10">
    <location>
        <begin position="246"/>
        <end position="265"/>
    </location>
</feature>
<feature type="region of interest" description="Disordered" evidence="10">
    <location>
        <begin position="417"/>
        <end position="442"/>
    </location>
</feature>
<proteinExistence type="inferred from homology"/>
<feature type="region of interest" description="Disordered" evidence="10">
    <location>
        <begin position="49"/>
        <end position="91"/>
    </location>
</feature>
<evidence type="ECO:0000256" key="10">
    <source>
        <dbReference type="SAM" id="MobiDB-lite"/>
    </source>
</evidence>
<feature type="transmembrane region" description="Helical" evidence="11">
    <location>
        <begin position="1472"/>
        <end position="1489"/>
    </location>
</feature>
<dbReference type="GO" id="GO:0005789">
    <property type="term" value="C:endoplasmic reticulum membrane"/>
    <property type="evidence" value="ECO:0007669"/>
    <property type="project" value="UniProtKB-SubCell"/>
</dbReference>
<feature type="compositionally biased region" description="Basic and acidic residues" evidence="10">
    <location>
        <begin position="1381"/>
        <end position="1394"/>
    </location>
</feature>
<dbReference type="Proteomes" id="UP001367508">
    <property type="component" value="Unassembled WGS sequence"/>
</dbReference>
<keyword evidence="13" id="KW-1185">Reference proteome</keyword>
<feature type="compositionally biased region" description="Basic and acidic residues" evidence="10">
    <location>
        <begin position="1362"/>
        <end position="1374"/>
    </location>
</feature>
<evidence type="ECO:0000256" key="5">
    <source>
        <dbReference type="ARBA" id="ARBA00022824"/>
    </source>
</evidence>
<keyword evidence="4 11" id="KW-0812">Transmembrane</keyword>
<feature type="compositionally biased region" description="Polar residues" evidence="10">
    <location>
        <begin position="311"/>
        <end position="321"/>
    </location>
</feature>
<evidence type="ECO:0000256" key="2">
    <source>
        <dbReference type="ARBA" id="ARBA00004389"/>
    </source>
</evidence>
<keyword evidence="8 11" id="KW-0472">Membrane</keyword>
<feature type="compositionally biased region" description="Basic and acidic residues" evidence="10">
    <location>
        <begin position="713"/>
        <end position="728"/>
    </location>
</feature>
<comment type="caution">
    <text evidence="12">The sequence shown here is derived from an EMBL/GenBank/DDBJ whole genome shotgun (WGS) entry which is preliminary data.</text>
</comment>
<evidence type="ECO:0000313" key="12">
    <source>
        <dbReference type="EMBL" id="KAK7308523.1"/>
    </source>
</evidence>
<evidence type="ECO:0000256" key="11">
    <source>
        <dbReference type="SAM" id="Phobius"/>
    </source>
</evidence>
<feature type="compositionally biased region" description="Polar residues" evidence="10">
    <location>
        <begin position="566"/>
        <end position="576"/>
    </location>
</feature>
<feature type="compositionally biased region" description="Polar residues" evidence="10">
    <location>
        <begin position="763"/>
        <end position="772"/>
    </location>
</feature>
<evidence type="ECO:0000256" key="6">
    <source>
        <dbReference type="ARBA" id="ARBA00022989"/>
    </source>
</evidence>
<feature type="compositionally biased region" description="Basic and acidic residues" evidence="10">
    <location>
        <begin position="473"/>
        <end position="482"/>
    </location>
</feature>
<feature type="compositionally biased region" description="Basic and acidic residues" evidence="10">
    <location>
        <begin position="1306"/>
        <end position="1328"/>
    </location>
</feature>
<dbReference type="PANTHER" id="PTHR32219">
    <property type="entry name" value="RNA-BINDING PROTEIN YLMH-RELATED"/>
    <property type="match status" value="1"/>
</dbReference>
<dbReference type="PANTHER" id="PTHR32219:SF3">
    <property type="entry name" value="CALPONIN-LIKE DOMAIN PROTEIN"/>
    <property type="match status" value="1"/>
</dbReference>
<protein>
    <submittedName>
        <fullName evidence="12">Uncharacterized protein</fullName>
    </submittedName>
</protein>
<feature type="compositionally biased region" description="Basic and acidic residues" evidence="10">
    <location>
        <begin position="751"/>
        <end position="762"/>
    </location>
</feature>
<feature type="compositionally biased region" description="Basic residues" evidence="10">
    <location>
        <begin position="1395"/>
        <end position="1404"/>
    </location>
</feature>
<keyword evidence="3" id="KW-1003">Cell membrane</keyword>
<evidence type="ECO:0000256" key="4">
    <source>
        <dbReference type="ARBA" id="ARBA00022692"/>
    </source>
</evidence>
<feature type="compositionally biased region" description="Polar residues" evidence="10">
    <location>
        <begin position="483"/>
        <end position="495"/>
    </location>
</feature>
<feature type="compositionally biased region" description="Basic and acidic residues" evidence="10">
    <location>
        <begin position="905"/>
        <end position="918"/>
    </location>
</feature>
<keyword evidence="7" id="KW-0175">Coiled coil</keyword>
<dbReference type="EMBL" id="JAYMYQ010000010">
    <property type="protein sequence ID" value="KAK7308523.1"/>
    <property type="molecule type" value="Genomic_DNA"/>
</dbReference>
<feature type="region of interest" description="Disordered" evidence="10">
    <location>
        <begin position="1"/>
        <end position="23"/>
    </location>
</feature>
<feature type="region of interest" description="Disordered" evidence="10">
    <location>
        <begin position="473"/>
        <end position="918"/>
    </location>
</feature>
<dbReference type="InterPro" id="IPR055282">
    <property type="entry name" value="PPI1-4"/>
</dbReference>
<reference evidence="12 13" key="1">
    <citation type="submission" date="2024-01" db="EMBL/GenBank/DDBJ databases">
        <title>The genomes of 5 underutilized Papilionoideae crops provide insights into root nodulation and disease resistanc.</title>
        <authorList>
            <person name="Jiang F."/>
        </authorList>
    </citation>
    <scope>NUCLEOTIDE SEQUENCE [LARGE SCALE GENOMIC DNA]</scope>
    <source>
        <strain evidence="12">LVBAO_FW01</strain>
        <tissue evidence="12">Leaves</tissue>
    </source>
</reference>
<feature type="compositionally biased region" description="Basic and acidic residues" evidence="10">
    <location>
        <begin position="1432"/>
        <end position="1441"/>
    </location>
</feature>
<sequence length="1504" mass="164070">MTEEQVVNVRGEEISENGDDHRKIKANGVARENGGVGGEAAVDSSALDLVADGDAASEEEHKVNGESHVTVSEGEAEKTRKDSVSNGSAVDVTETTTVDVFLRDGESGQNGSGSVAASEVVADTVVQNGVVQSEIRNDDRDDGANAVAEELVTDHDDFVVVGAADVLNCVAVEDKIGGDANANGVKECQISAGDENGVVVTVVADENKSDREFEGVDVRDGVVVDRVEEEVTATAIDENCVKDVQGRSESISDKDVDKSVESENVGSVADVSVEKDNVTNEKDDVEDCVEKNEVPVDVDAISATTNAKECASENAQNSLEKTQVEPVSDAGGGYQNGLAESEPGPSECAEENEIPIEGECGCKSERSEEESGSELVPGGETLSALNSTDMIGDGNSTSDIVVVSKGEPSVDVCEMLNNAGDSEADSSSNAVKSDGEPSVDVSEMKNNAVESEAEPLNTAVQCENKPSLMSEIKNDAVEREAEPSNTAVQSESKPSVVSEMKNDAVESETEPSNIGVQCESEPSVVSGMINDAVESEAEPSNTRVQSESEPSSVSEMKIDAVESEVEPSNTTVQSETKPVVSEMKNDAVESEVEPSNSALQSQSEHSVMSEMKSDALESEVEPSNSALQGESEPSVVSEMKSDAVESEVEPSNCALQSESEPSAVSEVKSDAVESEVESSNSALQGESEPSVVSEIKSDEVESEIEPSNSALQSERESSVVSEMKRDAVESETEPSNSALQSESEPSVVSEMKSDAVESEVEHSNSALQSESEPSVVPEMKDNAGEFEAELSNGTLQSEGEPSFDVSEMKTNVVEREADLSNGTVQSEAEPSADVVENEAEPSNGMLQSEGEPSVDVSETTGNAVESEAEPSNGTLQSEREPSVDVSEMKTRAVESQVELSVEGKGSNHGDENSRHATDALDGQNMGAEVVKRPFYYFIKVPRYDDDGNIKDQIKNALHQVDEKTKIRDAVRAENQTLKASCKDCGQEVRAAISAERAARELLKSKRQEMDSVQSTVNRLNNAISVGDIDGKIRNMEHMIQHETLPLNEEKQLIRQIKQLKQNREELSSNMKKQDQSQQSLDDKDSIEEHFKHLQLLKKEMEALRNNVLKAETATKTARKKYDDECKKLNELLARFKAADDIRQEAYAKLQALKKQLHEKSKYFWEYRNASNKGQELAAEGRKEELQCFCIDQVERIMELWNKNDEFRRDYVRCNTRSTLRRLQTLDGRSLGPDEEPPIIPNVITERAFKISSVVSQLTMEQEKKSTSTESVITKDEPISNVAIQRTEKSQTTKAKKPTKPAPLEKSVARWGDESDEDKKEVPVRTKEEEELILKAEQARKEEEAVKLKEKRRIEEIEKAKEALQRKKRNAEKAQQRAALKAQKEAEQKEKEREKRARKKERRKAASADTAENTEQEPATSSETLTSVEECDQIEKPAEVTKKPQKLSQFTRQTKAKSLPPALRNRGKRRIQPWMWVLIAVLVVVALFYMGNSSSLKSSLEGFGF</sequence>
<keyword evidence="5" id="KW-0256">Endoplasmic reticulum</keyword>
<gene>
    <name evidence="12" type="ORF">VNO77_42134</name>
</gene>
<feature type="compositionally biased region" description="Polar residues" evidence="10">
    <location>
        <begin position="593"/>
        <end position="606"/>
    </location>
</feature>
<feature type="compositionally biased region" description="Basic and acidic residues" evidence="10">
    <location>
        <begin position="10"/>
        <end position="22"/>
    </location>
</feature>
<feature type="compositionally biased region" description="Basic and acidic residues" evidence="10">
    <location>
        <begin position="877"/>
        <end position="892"/>
    </location>
</feature>
<dbReference type="GO" id="GO:0005886">
    <property type="term" value="C:plasma membrane"/>
    <property type="evidence" value="ECO:0007669"/>
    <property type="project" value="UniProtKB-SubCell"/>
</dbReference>
<feature type="region of interest" description="Disordered" evidence="10">
    <location>
        <begin position="311"/>
        <end position="400"/>
    </location>
</feature>
<feature type="region of interest" description="Disordered" evidence="10">
    <location>
        <begin position="1362"/>
        <end position="1456"/>
    </location>
</feature>
<name>A0AAN9PT43_CANGL</name>
<feature type="region of interest" description="Disordered" evidence="10">
    <location>
        <begin position="1063"/>
        <end position="1084"/>
    </location>
</feature>
<keyword evidence="6 11" id="KW-1133">Transmembrane helix</keyword>